<gene>
    <name evidence="2" type="ORF">PVAND_017167</name>
</gene>
<proteinExistence type="predicted"/>
<feature type="chain" id="PRO_5039950905" evidence="1">
    <location>
        <begin position="21"/>
        <end position="150"/>
    </location>
</feature>
<feature type="signal peptide" evidence="1">
    <location>
        <begin position="1"/>
        <end position="20"/>
    </location>
</feature>
<accession>A0A9J6BHJ1</accession>
<dbReference type="PROSITE" id="PS51257">
    <property type="entry name" value="PROKAR_LIPOPROTEIN"/>
    <property type="match status" value="1"/>
</dbReference>
<evidence type="ECO:0000313" key="3">
    <source>
        <dbReference type="Proteomes" id="UP001107558"/>
    </source>
</evidence>
<evidence type="ECO:0000313" key="2">
    <source>
        <dbReference type="EMBL" id="KAG5669277.1"/>
    </source>
</evidence>
<comment type="caution">
    <text evidence="2">The sequence shown here is derived from an EMBL/GenBank/DDBJ whole genome shotgun (WGS) entry which is preliminary data.</text>
</comment>
<dbReference type="AlphaFoldDB" id="A0A9J6BHJ1"/>
<dbReference type="Proteomes" id="UP001107558">
    <property type="component" value="Chromosome 4"/>
</dbReference>
<organism evidence="2 3">
    <name type="scientific">Polypedilum vanderplanki</name>
    <name type="common">Sleeping chironomid midge</name>
    <dbReference type="NCBI Taxonomy" id="319348"/>
    <lineage>
        <taxon>Eukaryota</taxon>
        <taxon>Metazoa</taxon>
        <taxon>Ecdysozoa</taxon>
        <taxon>Arthropoda</taxon>
        <taxon>Hexapoda</taxon>
        <taxon>Insecta</taxon>
        <taxon>Pterygota</taxon>
        <taxon>Neoptera</taxon>
        <taxon>Endopterygota</taxon>
        <taxon>Diptera</taxon>
        <taxon>Nematocera</taxon>
        <taxon>Chironomoidea</taxon>
        <taxon>Chironomidae</taxon>
        <taxon>Chironominae</taxon>
        <taxon>Polypedilum</taxon>
        <taxon>Polypedilum</taxon>
    </lineage>
</organism>
<name>A0A9J6BHJ1_POLVA</name>
<protein>
    <submittedName>
        <fullName evidence="2">Uncharacterized protein</fullName>
    </submittedName>
</protein>
<keyword evidence="3" id="KW-1185">Reference proteome</keyword>
<dbReference type="OrthoDB" id="6236007at2759"/>
<dbReference type="EMBL" id="JADBJN010000004">
    <property type="protein sequence ID" value="KAG5669277.1"/>
    <property type="molecule type" value="Genomic_DNA"/>
</dbReference>
<keyword evidence="1" id="KW-0732">Signal</keyword>
<sequence>MKRFFVSCVIFFLGTSCVIGDNVIQFENINCGNSASYSNSPYNCEFLCTEQGVEFDCKRSSTPGCQCNFHTYYNKLTKTCMEINCKNLDCVGKKNQAFFTCESGSRDSCGCSPFTTLDCRTGCMCKNGYCKKNGECVPRDCKGSPYDKKY</sequence>
<reference evidence="2" key="1">
    <citation type="submission" date="2021-03" db="EMBL/GenBank/DDBJ databases">
        <title>Chromosome level genome of the anhydrobiotic midge Polypedilum vanderplanki.</title>
        <authorList>
            <person name="Yoshida Y."/>
            <person name="Kikawada T."/>
            <person name="Gusev O."/>
        </authorList>
    </citation>
    <scope>NUCLEOTIDE SEQUENCE</scope>
    <source>
        <strain evidence="2">NIAS01</strain>
        <tissue evidence="2">Whole body or cell culture</tissue>
    </source>
</reference>
<evidence type="ECO:0000256" key="1">
    <source>
        <dbReference type="SAM" id="SignalP"/>
    </source>
</evidence>